<organism evidence="1 2">
    <name type="scientific">Candidatus Vogelbacteria bacterium CG10_big_fil_rev_8_21_14_0_10_51_16</name>
    <dbReference type="NCBI Taxonomy" id="1975045"/>
    <lineage>
        <taxon>Bacteria</taxon>
        <taxon>Candidatus Vogeliibacteriota</taxon>
    </lineage>
</organism>
<protein>
    <submittedName>
        <fullName evidence="1">Uncharacterized protein</fullName>
    </submittedName>
</protein>
<evidence type="ECO:0000313" key="2">
    <source>
        <dbReference type="Proteomes" id="UP000228767"/>
    </source>
</evidence>
<accession>A0A2H0RDB1</accession>
<evidence type="ECO:0000313" key="1">
    <source>
        <dbReference type="EMBL" id="PIR44531.1"/>
    </source>
</evidence>
<name>A0A2H0RDB1_9BACT</name>
<gene>
    <name evidence="1" type="ORF">COV10_04145</name>
</gene>
<dbReference type="EMBL" id="PCYI01000027">
    <property type="protein sequence ID" value="PIR44531.1"/>
    <property type="molecule type" value="Genomic_DNA"/>
</dbReference>
<dbReference type="AlphaFoldDB" id="A0A2H0RDB1"/>
<proteinExistence type="predicted"/>
<dbReference type="Proteomes" id="UP000228767">
    <property type="component" value="Unassembled WGS sequence"/>
</dbReference>
<reference evidence="1 2" key="1">
    <citation type="submission" date="2017-09" db="EMBL/GenBank/DDBJ databases">
        <title>Depth-based differentiation of microbial function through sediment-hosted aquifers and enrichment of novel symbionts in the deep terrestrial subsurface.</title>
        <authorList>
            <person name="Probst A.J."/>
            <person name="Ladd B."/>
            <person name="Jarett J.K."/>
            <person name="Geller-Mcgrath D.E."/>
            <person name="Sieber C.M."/>
            <person name="Emerson J.B."/>
            <person name="Anantharaman K."/>
            <person name="Thomas B.C."/>
            <person name="Malmstrom R."/>
            <person name="Stieglmeier M."/>
            <person name="Klingl A."/>
            <person name="Woyke T."/>
            <person name="Ryan C.M."/>
            <person name="Banfield J.F."/>
        </authorList>
    </citation>
    <scope>NUCLEOTIDE SEQUENCE [LARGE SCALE GENOMIC DNA]</scope>
    <source>
        <strain evidence="1">CG10_big_fil_rev_8_21_14_0_10_51_16</strain>
    </source>
</reference>
<comment type="caution">
    <text evidence="1">The sequence shown here is derived from an EMBL/GenBank/DDBJ whole genome shotgun (WGS) entry which is preliminary data.</text>
</comment>
<sequence>MPTTDQPETNIDFADLRAKLPELKQRMEKLLVGVKPASRLHHISKNLYFIAEGNSTRDDGDPDEFEAARNAIDTLTTYLDLLEQYLEILKSEADTQQDPNNKIPSLAAYVQSLIPSDNPGQE</sequence>